<dbReference type="SUPFAM" id="SSF52172">
    <property type="entry name" value="CheY-like"/>
    <property type="match status" value="1"/>
</dbReference>
<name>A0A4Y9NRE1_9BRAD</name>
<reference evidence="3 4" key="1">
    <citation type="submission" date="2019-03" db="EMBL/GenBank/DDBJ databases">
        <title>Bradyrhizobium strains diversity.</title>
        <authorList>
            <person name="Urquiaga M.C.O."/>
            <person name="Hungria M."/>
            <person name="Delamuta J.R.M."/>
            <person name="Klepa M.S."/>
        </authorList>
    </citation>
    <scope>NUCLEOTIDE SEQUENCE [LARGE SCALE GENOMIC DNA]</scope>
    <source>
        <strain evidence="3 4">CNPSo 3426</strain>
    </source>
</reference>
<organism evidence="3 4">
    <name type="scientific">Bradyrhizobium frederickii</name>
    <dbReference type="NCBI Taxonomy" id="2560054"/>
    <lineage>
        <taxon>Bacteria</taxon>
        <taxon>Pseudomonadati</taxon>
        <taxon>Pseudomonadota</taxon>
        <taxon>Alphaproteobacteria</taxon>
        <taxon>Hyphomicrobiales</taxon>
        <taxon>Nitrobacteraceae</taxon>
        <taxon>Bradyrhizobium</taxon>
    </lineage>
</organism>
<dbReference type="AlphaFoldDB" id="A0A4Y9NRE1"/>
<dbReference type="InterPro" id="IPR011006">
    <property type="entry name" value="CheY-like_superfamily"/>
</dbReference>
<dbReference type="RefSeq" id="WP_126261431.1">
    <property type="nucleotide sequence ID" value="NZ_SPQS01000021.1"/>
</dbReference>
<accession>A0A4Y9NRE1</accession>
<feature type="domain" description="Response regulatory" evidence="2">
    <location>
        <begin position="3"/>
        <end position="113"/>
    </location>
</feature>
<dbReference type="EMBL" id="SPQS01000021">
    <property type="protein sequence ID" value="TFV70489.1"/>
    <property type="molecule type" value="Genomic_DNA"/>
</dbReference>
<dbReference type="InterPro" id="IPR001789">
    <property type="entry name" value="Sig_transdc_resp-reg_receiver"/>
</dbReference>
<dbReference type="PROSITE" id="PS50110">
    <property type="entry name" value="RESPONSE_REGULATORY"/>
    <property type="match status" value="1"/>
</dbReference>
<dbReference type="GO" id="GO:0000160">
    <property type="term" value="P:phosphorelay signal transduction system"/>
    <property type="evidence" value="ECO:0007669"/>
    <property type="project" value="InterPro"/>
</dbReference>
<feature type="modified residue" description="4-aspartylphosphate" evidence="1">
    <location>
        <position position="53"/>
    </location>
</feature>
<protein>
    <submittedName>
        <fullName evidence="3">Response regulator</fullName>
    </submittedName>
</protein>
<dbReference type="Proteomes" id="UP000297700">
    <property type="component" value="Unassembled WGS sequence"/>
</dbReference>
<dbReference type="Gene3D" id="3.40.50.2300">
    <property type="match status" value="1"/>
</dbReference>
<proteinExistence type="predicted"/>
<sequence>MASVLIVEDEALIGMMIADMLVELGHTIAGQATGLATGVALAQSTDAQAAILDVALGSDSSEAIACVLQKRSIPFAFASGYGAAGVPQEFNERPLLRKPFTMEELAGCLRRLIG</sequence>
<evidence type="ECO:0000259" key="2">
    <source>
        <dbReference type="PROSITE" id="PS50110"/>
    </source>
</evidence>
<evidence type="ECO:0000313" key="3">
    <source>
        <dbReference type="EMBL" id="TFV70489.1"/>
    </source>
</evidence>
<gene>
    <name evidence="3" type="ORF">E4K64_30355</name>
</gene>
<comment type="caution">
    <text evidence="3">The sequence shown here is derived from an EMBL/GenBank/DDBJ whole genome shotgun (WGS) entry which is preliminary data.</text>
</comment>
<keyword evidence="1" id="KW-0597">Phosphoprotein</keyword>
<dbReference type="SMART" id="SM00448">
    <property type="entry name" value="REC"/>
    <property type="match status" value="1"/>
</dbReference>
<evidence type="ECO:0000256" key="1">
    <source>
        <dbReference type="PROSITE-ProRule" id="PRU00169"/>
    </source>
</evidence>
<evidence type="ECO:0000313" key="4">
    <source>
        <dbReference type="Proteomes" id="UP000297700"/>
    </source>
</evidence>